<dbReference type="PROSITE" id="PS51819">
    <property type="entry name" value="VOC"/>
    <property type="match status" value="1"/>
</dbReference>
<dbReference type="OrthoDB" id="9795306at2"/>
<reference evidence="2 3" key="1">
    <citation type="submission" date="2018-03" db="EMBL/GenBank/DDBJ databases">
        <title>Genomic Encyclopedia of Archaeal and Bacterial Type Strains, Phase II (KMG-II): from individual species to whole genera.</title>
        <authorList>
            <person name="Goeker M."/>
        </authorList>
    </citation>
    <scope>NUCLEOTIDE SEQUENCE [LARGE SCALE GENOMIC DNA]</scope>
    <source>
        <strain evidence="2 3">DSM 25027</strain>
    </source>
</reference>
<dbReference type="RefSeq" id="WP_106145545.1">
    <property type="nucleotide sequence ID" value="NZ_PVYX01000002.1"/>
</dbReference>
<sequence length="129" mass="14596">MKTNFKPDGYNCVSPYFIVDNPQKFIDFLKTVFDGELTRFFKKGDGQINHAEVKIMDSIIMLSGTTEDYSANNLLLHVYVPDVDQVYEKALKAGCPGIEAPKVKDDDPDKRGMFQDYMGNTWAIGTQKT</sequence>
<dbReference type="Gene3D" id="3.30.720.110">
    <property type="match status" value="1"/>
</dbReference>
<proteinExistence type="predicted"/>
<dbReference type="InterPro" id="IPR004360">
    <property type="entry name" value="Glyas_Fos-R_dOase_dom"/>
</dbReference>
<dbReference type="AlphaFoldDB" id="A0A2T0M9R3"/>
<protein>
    <submittedName>
        <fullName evidence="2">Putative glyoxalase superfamily protein PhnB</fullName>
    </submittedName>
</protein>
<evidence type="ECO:0000313" key="3">
    <source>
        <dbReference type="Proteomes" id="UP000237640"/>
    </source>
</evidence>
<dbReference type="Pfam" id="PF00903">
    <property type="entry name" value="Glyoxalase"/>
    <property type="match status" value="1"/>
</dbReference>
<comment type="caution">
    <text evidence="2">The sequence shown here is derived from an EMBL/GenBank/DDBJ whole genome shotgun (WGS) entry which is preliminary data.</text>
</comment>
<dbReference type="Gene3D" id="3.30.720.120">
    <property type="match status" value="1"/>
</dbReference>
<dbReference type="EMBL" id="PVYX01000002">
    <property type="protein sequence ID" value="PRX54251.1"/>
    <property type="molecule type" value="Genomic_DNA"/>
</dbReference>
<evidence type="ECO:0000259" key="1">
    <source>
        <dbReference type="PROSITE" id="PS51819"/>
    </source>
</evidence>
<dbReference type="InterPro" id="IPR029068">
    <property type="entry name" value="Glyas_Bleomycin-R_OHBP_Dase"/>
</dbReference>
<evidence type="ECO:0000313" key="2">
    <source>
        <dbReference type="EMBL" id="PRX54251.1"/>
    </source>
</evidence>
<keyword evidence="3" id="KW-1185">Reference proteome</keyword>
<gene>
    <name evidence="2" type="ORF">CLV81_2649</name>
</gene>
<dbReference type="Proteomes" id="UP000237640">
    <property type="component" value="Unassembled WGS sequence"/>
</dbReference>
<name>A0A2T0M9R3_9FLAO</name>
<dbReference type="SUPFAM" id="SSF54593">
    <property type="entry name" value="Glyoxalase/Bleomycin resistance protein/Dihydroxybiphenyl dioxygenase"/>
    <property type="match status" value="1"/>
</dbReference>
<accession>A0A2T0M9R3</accession>
<organism evidence="2 3">
    <name type="scientific">Flagellimonas meridianipacifica</name>
    <dbReference type="NCBI Taxonomy" id="1080225"/>
    <lineage>
        <taxon>Bacteria</taxon>
        <taxon>Pseudomonadati</taxon>
        <taxon>Bacteroidota</taxon>
        <taxon>Flavobacteriia</taxon>
        <taxon>Flavobacteriales</taxon>
        <taxon>Flavobacteriaceae</taxon>
        <taxon>Flagellimonas</taxon>
    </lineage>
</organism>
<dbReference type="InterPro" id="IPR037523">
    <property type="entry name" value="VOC_core"/>
</dbReference>
<feature type="domain" description="VOC" evidence="1">
    <location>
        <begin position="9"/>
        <end position="127"/>
    </location>
</feature>